<gene>
    <name evidence="3" type="ORF">SAMN05444955_10896</name>
</gene>
<dbReference type="PANTHER" id="PTHR21064">
    <property type="entry name" value="AMINOGLYCOSIDE PHOSPHOTRANSFERASE DOMAIN-CONTAINING PROTEIN-RELATED"/>
    <property type="match status" value="1"/>
</dbReference>
<dbReference type="InterPro" id="IPR050249">
    <property type="entry name" value="Pseudomonas-type_ThrB"/>
</dbReference>
<dbReference type="GO" id="GO:0019202">
    <property type="term" value="F:amino acid kinase activity"/>
    <property type="evidence" value="ECO:0007669"/>
    <property type="project" value="TreeGrafter"/>
</dbReference>
<evidence type="ECO:0000259" key="2">
    <source>
        <dbReference type="Pfam" id="PF01636"/>
    </source>
</evidence>
<dbReference type="Pfam" id="PF01636">
    <property type="entry name" value="APH"/>
    <property type="match status" value="1"/>
</dbReference>
<evidence type="ECO:0000313" key="4">
    <source>
        <dbReference type="Proteomes" id="UP000199695"/>
    </source>
</evidence>
<keyword evidence="4" id="KW-1185">Reference proteome</keyword>
<dbReference type="SUPFAM" id="SSF56112">
    <property type="entry name" value="Protein kinase-like (PK-like)"/>
    <property type="match status" value="1"/>
</dbReference>
<comment type="similarity">
    <text evidence="1">Belongs to the pseudomonas-type ThrB family.</text>
</comment>
<reference evidence="3 4" key="1">
    <citation type="submission" date="2016-10" db="EMBL/GenBank/DDBJ databases">
        <authorList>
            <person name="de Groot N.N."/>
        </authorList>
    </citation>
    <scope>NUCLEOTIDE SEQUENCE [LARGE SCALE GENOMIC DNA]</scope>
    <source>
        <strain evidence="3 4">DSM 46701</strain>
    </source>
</reference>
<name>A0A1H8FAS8_9BACL</name>
<dbReference type="STRING" id="1173111.SAMN05444955_10896"/>
<keyword evidence="3" id="KW-0808">Transferase</keyword>
<feature type="domain" description="Aminoglycoside phosphotransferase" evidence="2">
    <location>
        <begin position="12"/>
        <end position="220"/>
    </location>
</feature>
<proteinExistence type="inferred from homology"/>
<dbReference type="Gene3D" id="3.90.1200.10">
    <property type="match status" value="1"/>
</dbReference>
<protein>
    <submittedName>
        <fullName evidence="3">Homoserine kinase type II</fullName>
    </submittedName>
</protein>
<dbReference type="InterPro" id="IPR011009">
    <property type="entry name" value="Kinase-like_dom_sf"/>
</dbReference>
<dbReference type="InterPro" id="IPR002575">
    <property type="entry name" value="Aminoglycoside_PTrfase"/>
</dbReference>
<dbReference type="PANTHER" id="PTHR21064:SF6">
    <property type="entry name" value="AMINOGLYCOSIDE PHOSPHOTRANSFERASE DOMAIN-CONTAINING PROTEIN"/>
    <property type="match status" value="1"/>
</dbReference>
<evidence type="ECO:0000313" key="3">
    <source>
        <dbReference type="EMBL" id="SEN28686.1"/>
    </source>
</evidence>
<sequence length="279" mass="32181">MLFIKRYDPERYPCPKLKEVHKALQLQAYLHEAGVACPRLYGLLRGYLLQTRSGIAFCFMDACEGTEIDPGSATSGQMYDLGRVTGQMHRILSRLPMKELNGLPSRSQLLDKWRAEWNKAQAEKAGEPVMEALEKQRKIMENLNTDFFHDCEKGWAHRDLWVDNILFQGEKVSAILDFDRMKFAFPGLDVARAVLSGAYASRTGLNMKAVSAFVQGYREYKKLTPGQLARSFRLLWCLESSKWLTADIAERSEHPQRFFAEMCWIAAHWMELEEMMKKI</sequence>
<dbReference type="AlphaFoldDB" id="A0A1H8FAS8"/>
<dbReference type="EMBL" id="FOCQ01000008">
    <property type="protein sequence ID" value="SEN28686.1"/>
    <property type="molecule type" value="Genomic_DNA"/>
</dbReference>
<accession>A0A1H8FAS8</accession>
<keyword evidence="3" id="KW-0418">Kinase</keyword>
<dbReference type="Proteomes" id="UP000199695">
    <property type="component" value="Unassembled WGS sequence"/>
</dbReference>
<organism evidence="3 4">
    <name type="scientific">Lihuaxuella thermophila</name>
    <dbReference type="NCBI Taxonomy" id="1173111"/>
    <lineage>
        <taxon>Bacteria</taxon>
        <taxon>Bacillati</taxon>
        <taxon>Bacillota</taxon>
        <taxon>Bacilli</taxon>
        <taxon>Bacillales</taxon>
        <taxon>Thermoactinomycetaceae</taxon>
        <taxon>Lihuaxuella</taxon>
    </lineage>
</organism>
<evidence type="ECO:0000256" key="1">
    <source>
        <dbReference type="ARBA" id="ARBA00038240"/>
    </source>
</evidence>